<dbReference type="Proteomes" id="UP001172155">
    <property type="component" value="Unassembled WGS sequence"/>
</dbReference>
<feature type="domain" description="Yeast cell wall synthesis Kre9/Knh1-like N-terminal" evidence="4">
    <location>
        <begin position="27"/>
        <end position="120"/>
    </location>
</feature>
<proteinExistence type="predicted"/>
<evidence type="ECO:0000259" key="4">
    <source>
        <dbReference type="Pfam" id="PF10342"/>
    </source>
</evidence>
<dbReference type="InterPro" id="IPR018466">
    <property type="entry name" value="Kre9/Knh1-like_N"/>
</dbReference>
<keyword evidence="1 3" id="KW-0732">Signal</keyword>
<dbReference type="EMBL" id="JAUKUD010000004">
    <property type="protein sequence ID" value="KAK0746367.1"/>
    <property type="molecule type" value="Genomic_DNA"/>
</dbReference>
<dbReference type="PANTHER" id="PTHR40633:SF1">
    <property type="entry name" value="GPI ANCHORED SERINE-THREONINE RICH PROTEIN (AFU_ORTHOLOGUE AFUA_1G03630)"/>
    <property type="match status" value="1"/>
</dbReference>
<organism evidence="5 6">
    <name type="scientific">Schizothecium vesticola</name>
    <dbReference type="NCBI Taxonomy" id="314040"/>
    <lineage>
        <taxon>Eukaryota</taxon>
        <taxon>Fungi</taxon>
        <taxon>Dikarya</taxon>
        <taxon>Ascomycota</taxon>
        <taxon>Pezizomycotina</taxon>
        <taxon>Sordariomycetes</taxon>
        <taxon>Sordariomycetidae</taxon>
        <taxon>Sordariales</taxon>
        <taxon>Schizotheciaceae</taxon>
        <taxon>Schizothecium</taxon>
    </lineage>
</organism>
<dbReference type="PANTHER" id="PTHR40633">
    <property type="entry name" value="MATRIX PROTEIN, PUTATIVE (AFU_ORTHOLOGUE AFUA_8G05410)-RELATED"/>
    <property type="match status" value="1"/>
</dbReference>
<dbReference type="InterPro" id="IPR052982">
    <property type="entry name" value="SRP1/TIP1-like"/>
</dbReference>
<evidence type="ECO:0000313" key="6">
    <source>
        <dbReference type="Proteomes" id="UP001172155"/>
    </source>
</evidence>
<dbReference type="AlphaFoldDB" id="A0AA40EVM7"/>
<comment type="caution">
    <text evidence="5">The sequence shown here is derived from an EMBL/GenBank/DDBJ whole genome shotgun (WGS) entry which is preliminary data.</text>
</comment>
<accession>A0AA40EVM7</accession>
<name>A0AA40EVM7_9PEZI</name>
<evidence type="ECO:0000313" key="5">
    <source>
        <dbReference type="EMBL" id="KAK0746367.1"/>
    </source>
</evidence>
<evidence type="ECO:0000256" key="2">
    <source>
        <dbReference type="SAM" id="MobiDB-lite"/>
    </source>
</evidence>
<protein>
    <submittedName>
        <fullName evidence="5">Ser-Thr-rich glycosyl-phosphatidyl-inositol-anchored membrane family-domain-containing protein</fullName>
    </submittedName>
</protein>
<feature type="region of interest" description="Disordered" evidence="2">
    <location>
        <begin position="172"/>
        <end position="191"/>
    </location>
</feature>
<gene>
    <name evidence="5" type="ORF">B0T18DRAFT_150544</name>
</gene>
<sequence>MRFSVATVLALATAVFAQTEGFNVITKPTRDEKVPAGSTYEIVWQPGPDKYTGPITIGLVGGATQQTLVPIETLAKAYDGSSGKYSWTVDKSLGAKAIYGIQIFWEEDTRVFQYSFPFQISGGASGSPSGSVSSTRLSNSTIVSSTSSTASSTITIPASNLTTTARTTLIQATTTSTGSSRTTATAPPAQTNAAVPAVGSTLALLGGLAMALFAL</sequence>
<evidence type="ECO:0000256" key="3">
    <source>
        <dbReference type="SAM" id="SignalP"/>
    </source>
</evidence>
<reference evidence="5" key="1">
    <citation type="submission" date="2023-06" db="EMBL/GenBank/DDBJ databases">
        <title>Genome-scale phylogeny and comparative genomics of the fungal order Sordariales.</title>
        <authorList>
            <consortium name="Lawrence Berkeley National Laboratory"/>
            <person name="Hensen N."/>
            <person name="Bonometti L."/>
            <person name="Westerberg I."/>
            <person name="Brannstrom I.O."/>
            <person name="Guillou S."/>
            <person name="Cros-Aarteil S."/>
            <person name="Calhoun S."/>
            <person name="Haridas S."/>
            <person name="Kuo A."/>
            <person name="Mondo S."/>
            <person name="Pangilinan J."/>
            <person name="Riley R."/>
            <person name="LaButti K."/>
            <person name="Andreopoulos B."/>
            <person name="Lipzen A."/>
            <person name="Chen C."/>
            <person name="Yanf M."/>
            <person name="Daum C."/>
            <person name="Ng V."/>
            <person name="Clum A."/>
            <person name="Steindorff A."/>
            <person name="Ohm R."/>
            <person name="Martin F."/>
            <person name="Silar P."/>
            <person name="Natvig D."/>
            <person name="Lalanne C."/>
            <person name="Gautier V."/>
            <person name="Ament-velasquez S.L."/>
            <person name="Kruys A."/>
            <person name="Hutchinson M.I."/>
            <person name="Powell A.J."/>
            <person name="Barry K."/>
            <person name="Miller A.N."/>
            <person name="Grigoriev I.V."/>
            <person name="Debuchy R."/>
            <person name="Gladieux P."/>
            <person name="Thoren M.H."/>
            <person name="Johannesson H."/>
        </authorList>
    </citation>
    <scope>NUCLEOTIDE SEQUENCE</scope>
    <source>
        <strain evidence="5">SMH3187-1</strain>
    </source>
</reference>
<keyword evidence="6" id="KW-1185">Reference proteome</keyword>
<feature type="signal peptide" evidence="3">
    <location>
        <begin position="1"/>
        <end position="21"/>
    </location>
</feature>
<dbReference type="Pfam" id="PF10342">
    <property type="entry name" value="Kre9_KNH"/>
    <property type="match status" value="1"/>
</dbReference>
<evidence type="ECO:0000256" key="1">
    <source>
        <dbReference type="ARBA" id="ARBA00022729"/>
    </source>
</evidence>
<feature type="chain" id="PRO_5041290313" evidence="3">
    <location>
        <begin position="22"/>
        <end position="215"/>
    </location>
</feature>